<dbReference type="RefSeq" id="WP_244457104.1">
    <property type="nucleotide sequence ID" value="NZ_AP025637.1"/>
</dbReference>
<evidence type="ECO:0000313" key="3">
    <source>
        <dbReference type="EMBL" id="BDG75007.1"/>
    </source>
</evidence>
<dbReference type="SUPFAM" id="SSF53474">
    <property type="entry name" value="alpha/beta-Hydrolases"/>
    <property type="match status" value="1"/>
</dbReference>
<dbReference type="InterPro" id="IPR029058">
    <property type="entry name" value="AB_hydrolase_fold"/>
</dbReference>
<reference evidence="3 4" key="1">
    <citation type="journal article" date="2016" name="Microbes Environ.">
        <title>Phylogenetically diverse aerobic anoxygenic phototrophic bacteria isolated from epilithic biofilms in Tama river, Japan.</title>
        <authorList>
            <person name="Hirose S."/>
            <person name="Matsuura K."/>
            <person name="Haruta S."/>
        </authorList>
    </citation>
    <scope>NUCLEOTIDE SEQUENCE [LARGE SCALE GENOMIC DNA]</scope>
    <source>
        <strain evidence="3 4">S08</strain>
    </source>
</reference>
<proteinExistence type="predicted"/>
<dbReference type="InterPro" id="IPR001031">
    <property type="entry name" value="Thioesterase"/>
</dbReference>
<evidence type="ECO:0000259" key="2">
    <source>
        <dbReference type="Pfam" id="PF00975"/>
    </source>
</evidence>
<dbReference type="EMBL" id="AP025637">
    <property type="protein sequence ID" value="BDG75007.1"/>
    <property type="molecule type" value="Genomic_DNA"/>
</dbReference>
<sequence length="250" mass="26112">MTPEPSPFQRRMALALLPAFAACAPTPVPPLPQAPRGRVLLLRGLLNIFSTGMTTLTLALRQAGFDATVHNHAEWRGLADRTAREALAGTVPRPLAVVGHSFGADDAIQLAGRLGAAGVPVDLLVTFDPSWVLAVPPGPKRVLNFHQDRDTYARRLSPGPGFDGRIDNRQVNDESHLSIDKNAVLHAEVLAAMEEVAMAPAPRPAAAPHARTVAPDAVTGAGAAVAAGPPTGPAPPRLPLPPALPVRAAR</sequence>
<dbReference type="Pfam" id="PF00975">
    <property type="entry name" value="Thioesterase"/>
    <property type="match status" value="1"/>
</dbReference>
<evidence type="ECO:0000256" key="1">
    <source>
        <dbReference type="SAM" id="MobiDB-lite"/>
    </source>
</evidence>
<feature type="region of interest" description="Disordered" evidence="1">
    <location>
        <begin position="221"/>
        <end position="250"/>
    </location>
</feature>
<gene>
    <name evidence="3" type="ORF">Rmf_49360</name>
</gene>
<evidence type="ECO:0000313" key="4">
    <source>
        <dbReference type="Proteomes" id="UP000831327"/>
    </source>
</evidence>
<protein>
    <recommendedName>
        <fullName evidence="2">Thioesterase domain-containing protein</fullName>
    </recommendedName>
</protein>
<name>A0ABN6P826_9PROT</name>
<feature type="compositionally biased region" description="Pro residues" evidence="1">
    <location>
        <begin position="230"/>
        <end position="244"/>
    </location>
</feature>
<organism evidence="3 4">
    <name type="scientific">Roseomonas fluvialis</name>
    <dbReference type="NCBI Taxonomy" id="1750527"/>
    <lineage>
        <taxon>Bacteria</taxon>
        <taxon>Pseudomonadati</taxon>
        <taxon>Pseudomonadota</taxon>
        <taxon>Alphaproteobacteria</taxon>
        <taxon>Acetobacterales</taxon>
        <taxon>Roseomonadaceae</taxon>
        <taxon>Roseomonas</taxon>
    </lineage>
</organism>
<dbReference type="Proteomes" id="UP000831327">
    <property type="component" value="Chromosome"/>
</dbReference>
<keyword evidence="4" id="KW-1185">Reference proteome</keyword>
<dbReference type="Gene3D" id="3.40.50.1820">
    <property type="entry name" value="alpha/beta hydrolase"/>
    <property type="match status" value="1"/>
</dbReference>
<feature type="domain" description="Thioesterase" evidence="2">
    <location>
        <begin position="58"/>
        <end position="128"/>
    </location>
</feature>
<accession>A0ABN6P826</accession>